<keyword evidence="1" id="KW-0812">Transmembrane</keyword>
<feature type="transmembrane region" description="Helical" evidence="1">
    <location>
        <begin position="414"/>
        <end position="435"/>
    </location>
</feature>
<dbReference type="AlphaFoldDB" id="A0A6C0K4C5"/>
<dbReference type="InterPro" id="IPR011044">
    <property type="entry name" value="Quino_amine_DH_bsu"/>
</dbReference>
<protein>
    <submittedName>
        <fullName evidence="2">Uncharacterized protein</fullName>
    </submittedName>
</protein>
<keyword evidence="1" id="KW-0472">Membrane</keyword>
<feature type="transmembrane region" description="Helical" evidence="1">
    <location>
        <begin position="310"/>
        <end position="329"/>
    </location>
</feature>
<dbReference type="SUPFAM" id="SSF50969">
    <property type="entry name" value="YVTN repeat-like/Quinoprotein amine dehydrogenase"/>
    <property type="match status" value="1"/>
</dbReference>
<name>A0A6C0K4C5_9ZZZZ</name>
<accession>A0A6C0K4C5</accession>
<keyword evidence="1" id="KW-1133">Transmembrane helix</keyword>
<evidence type="ECO:0000313" key="2">
    <source>
        <dbReference type="EMBL" id="QHU11557.1"/>
    </source>
</evidence>
<feature type="transmembrane region" description="Helical" evidence="1">
    <location>
        <begin position="335"/>
        <end position="357"/>
    </location>
</feature>
<proteinExistence type="predicted"/>
<evidence type="ECO:0000256" key="1">
    <source>
        <dbReference type="SAM" id="Phobius"/>
    </source>
</evidence>
<feature type="transmembrane region" description="Helical" evidence="1">
    <location>
        <begin position="369"/>
        <end position="394"/>
    </location>
</feature>
<organism evidence="2">
    <name type="scientific">viral metagenome</name>
    <dbReference type="NCBI Taxonomy" id="1070528"/>
    <lineage>
        <taxon>unclassified sequences</taxon>
        <taxon>metagenomes</taxon>
        <taxon>organismal metagenomes</taxon>
    </lineage>
</organism>
<reference evidence="2" key="1">
    <citation type="journal article" date="2020" name="Nature">
        <title>Giant virus diversity and host interactions through global metagenomics.</title>
        <authorList>
            <person name="Schulz F."/>
            <person name="Roux S."/>
            <person name="Paez-Espino D."/>
            <person name="Jungbluth S."/>
            <person name="Walsh D.A."/>
            <person name="Denef V.J."/>
            <person name="McMahon K.D."/>
            <person name="Konstantinidis K.T."/>
            <person name="Eloe-Fadrosh E.A."/>
            <person name="Kyrpides N.C."/>
            <person name="Woyke T."/>
        </authorList>
    </citation>
    <scope>NUCLEOTIDE SEQUENCE</scope>
    <source>
        <strain evidence="2">GVMAG-S-1101169-75</strain>
    </source>
</reference>
<dbReference type="EMBL" id="MN740786">
    <property type="protein sequence ID" value="QHU11557.1"/>
    <property type="molecule type" value="Genomic_DNA"/>
</dbReference>
<sequence length="799" mass="86444">MKPCCGSGTCASPCTTVVDPNCNASCILSPCDPSFGDYIKIANGLGITISECLDTTLFAPVTILFFIDNLCSTIYKQSSPCSCQPYVLIFTGTNSLPLVQKYLEQNPNLDATNVLANIANLKVLVLIQDPVNEVYADIGVISTSMGTQIVVDTNTTSQQTLIFYEQFIASLLNSTPNLLTVILNDLSTGLISNQVGCCLQQLIKAIGCFPFSRALFAFLASRHFYINQSIQPFMFVGATNKFILNVQNFPGTLYIDQTTTVNLQSGCSPSCPLIYSSTTNRFFITTSCSVPFLQNYYTALFSPPRTDLPVFIQSISSFLFILDIGAITLPNGTTLSIVVNIASTGIFYYTSSIALNAGIKILLTILDKYLLYLIANGIPSGLVNALSTINGLLALLSGFATDDCSQTILTDLELFFNALIAFLTFPTITNLGIVIESLLTLLTQTDIIALYQEYKDLVATFPPATTIPSYLRTLQSEFACKNYSACEKLVIALLYYIDSFGLAPPPTNVNVLFLSGTSLIKSTTTTGTATTLSISSVPNIAGIVYDPNTDYLYTVSSSNANLYIFNATTGALLKTFALESETIDGFEYTVEYSSGIAGASTTGGSQDFLVKISVTAKNGNNTKYFISEYTITSSLTITHGTPLYSSGLSLQTTANTQFGLLALDTSRVLFAQEYQTEKIKIFVFGQTIIGLDIDLPTVPGQFFLNKNFFYAPLPSLNQYIYYNITNLPLTVDGTISLPFSPTAMINGKGQDSNSLYLLSSTGEVYTYDSTCNTLVSSFQSSLTSSDSPLFITTNETGFL</sequence>